<name>A0A8H6XID8_9AGAR</name>
<dbReference type="Proteomes" id="UP000623467">
    <property type="component" value="Unassembled WGS sequence"/>
</dbReference>
<sequence>MISWAAYSLDVVQSAKIFGHLHWKLVVILVEHHFGSLWVYNSTNVNMPGAILIFDEMSATIAKEWLSWFLCMSIFLVPRRKVQRASPTVLPPYFQQMHTFTVAACGAHCDTGTRPITLPSVRGGVSTPARAGRWL</sequence>
<dbReference type="AlphaFoldDB" id="A0A8H6XID8"/>
<evidence type="ECO:0000313" key="1">
    <source>
        <dbReference type="EMBL" id="KAF7341076.1"/>
    </source>
</evidence>
<keyword evidence="2" id="KW-1185">Reference proteome</keyword>
<organism evidence="1 2">
    <name type="scientific">Mycena sanguinolenta</name>
    <dbReference type="NCBI Taxonomy" id="230812"/>
    <lineage>
        <taxon>Eukaryota</taxon>
        <taxon>Fungi</taxon>
        <taxon>Dikarya</taxon>
        <taxon>Basidiomycota</taxon>
        <taxon>Agaricomycotina</taxon>
        <taxon>Agaricomycetes</taxon>
        <taxon>Agaricomycetidae</taxon>
        <taxon>Agaricales</taxon>
        <taxon>Marasmiineae</taxon>
        <taxon>Mycenaceae</taxon>
        <taxon>Mycena</taxon>
    </lineage>
</organism>
<proteinExistence type="predicted"/>
<gene>
    <name evidence="1" type="ORF">MSAN_02093700</name>
</gene>
<reference evidence="1" key="1">
    <citation type="submission" date="2020-05" db="EMBL/GenBank/DDBJ databases">
        <title>Mycena genomes resolve the evolution of fungal bioluminescence.</title>
        <authorList>
            <person name="Tsai I.J."/>
        </authorList>
    </citation>
    <scope>NUCLEOTIDE SEQUENCE</scope>
    <source>
        <strain evidence="1">160909Yilan</strain>
    </source>
</reference>
<accession>A0A8H6XID8</accession>
<evidence type="ECO:0000313" key="2">
    <source>
        <dbReference type="Proteomes" id="UP000623467"/>
    </source>
</evidence>
<dbReference type="EMBL" id="JACAZH010000028">
    <property type="protein sequence ID" value="KAF7341076.1"/>
    <property type="molecule type" value="Genomic_DNA"/>
</dbReference>
<comment type="caution">
    <text evidence="1">The sequence shown here is derived from an EMBL/GenBank/DDBJ whole genome shotgun (WGS) entry which is preliminary data.</text>
</comment>
<protein>
    <submittedName>
        <fullName evidence="1">Uncharacterized protein</fullName>
    </submittedName>
</protein>